<feature type="signal peptide" evidence="2">
    <location>
        <begin position="1"/>
        <end position="26"/>
    </location>
</feature>
<feature type="compositionally biased region" description="Basic and acidic residues" evidence="1">
    <location>
        <begin position="41"/>
        <end position="54"/>
    </location>
</feature>
<evidence type="ECO:0000313" key="4">
    <source>
        <dbReference type="Proteomes" id="UP001050808"/>
    </source>
</evidence>
<evidence type="ECO:0008006" key="5">
    <source>
        <dbReference type="Google" id="ProtNLM"/>
    </source>
</evidence>
<name>A0ABQ3QG03_9ACTN</name>
<accession>A0ABQ3QG03</accession>
<evidence type="ECO:0000256" key="2">
    <source>
        <dbReference type="SAM" id="SignalP"/>
    </source>
</evidence>
<keyword evidence="2" id="KW-0732">Signal</keyword>
<evidence type="ECO:0000256" key="1">
    <source>
        <dbReference type="SAM" id="MobiDB-lite"/>
    </source>
</evidence>
<sequence>MRRCTTVAAITLCGVLAVSSAAPAFAAAHAPVVSTPGAARESMDRRPADDPKDDIKTELAEMKKELDQLVADAKKDATDDAADTKNEAATDAADAKKEAAELLKGIASLVKRAVQQAKSSSGA</sequence>
<feature type="region of interest" description="Disordered" evidence="1">
    <location>
        <begin position="29"/>
        <end position="54"/>
    </location>
</feature>
<feature type="chain" id="PRO_5046219902" description="Secreted protein" evidence="2">
    <location>
        <begin position="27"/>
        <end position="123"/>
    </location>
</feature>
<proteinExistence type="predicted"/>
<dbReference type="EMBL" id="BNDY01000002">
    <property type="protein sequence ID" value="GHI36223.1"/>
    <property type="molecule type" value="Genomic_DNA"/>
</dbReference>
<dbReference type="Proteomes" id="UP001050808">
    <property type="component" value="Unassembled WGS sequence"/>
</dbReference>
<evidence type="ECO:0000313" key="3">
    <source>
        <dbReference type="EMBL" id="GHI36223.1"/>
    </source>
</evidence>
<protein>
    <recommendedName>
        <fullName evidence="5">Secreted protein</fullName>
    </recommendedName>
</protein>
<dbReference type="RefSeq" id="WP_189960193.1">
    <property type="nucleotide sequence ID" value="NZ_BMUA01000001.1"/>
</dbReference>
<reference evidence="3" key="1">
    <citation type="submission" date="2024-05" db="EMBL/GenBank/DDBJ databases">
        <title>Whole genome shotgun sequence of Streptomyces violascens NBRC 12920.</title>
        <authorList>
            <person name="Komaki H."/>
            <person name="Tamura T."/>
        </authorList>
    </citation>
    <scope>NUCLEOTIDE SEQUENCE</scope>
    <source>
        <strain evidence="3">NBRC 12920</strain>
    </source>
</reference>
<organism evidence="3 4">
    <name type="scientific">Streptomyces violascens</name>
    <dbReference type="NCBI Taxonomy" id="67381"/>
    <lineage>
        <taxon>Bacteria</taxon>
        <taxon>Bacillati</taxon>
        <taxon>Actinomycetota</taxon>
        <taxon>Actinomycetes</taxon>
        <taxon>Kitasatosporales</taxon>
        <taxon>Streptomycetaceae</taxon>
        <taxon>Streptomyces</taxon>
    </lineage>
</organism>
<comment type="caution">
    <text evidence="3">The sequence shown here is derived from an EMBL/GenBank/DDBJ whole genome shotgun (WGS) entry which is preliminary data.</text>
</comment>
<feature type="region of interest" description="Disordered" evidence="1">
    <location>
        <begin position="75"/>
        <end position="94"/>
    </location>
</feature>
<gene>
    <name evidence="3" type="ORF">Sviol_06310</name>
</gene>
<keyword evidence="4" id="KW-1185">Reference proteome</keyword>